<dbReference type="VEuPathDB" id="ToxoDB:CSUI_011544"/>
<proteinExistence type="predicted"/>
<feature type="region of interest" description="Disordered" evidence="1">
    <location>
        <begin position="1"/>
        <end position="28"/>
    </location>
</feature>
<dbReference type="Proteomes" id="UP000221165">
    <property type="component" value="Unassembled WGS sequence"/>
</dbReference>
<accession>A0A2C6KE85</accession>
<feature type="non-terminal residue" evidence="2">
    <location>
        <position position="1"/>
    </location>
</feature>
<protein>
    <submittedName>
        <fullName evidence="2">Arsenite-activated atpase family protein</fullName>
    </submittedName>
</protein>
<comment type="caution">
    <text evidence="2">The sequence shown here is derived from an EMBL/GenBank/DDBJ whole genome shotgun (WGS) entry which is preliminary data.</text>
</comment>
<evidence type="ECO:0000313" key="3">
    <source>
        <dbReference type="Proteomes" id="UP000221165"/>
    </source>
</evidence>
<evidence type="ECO:0000313" key="2">
    <source>
        <dbReference type="EMBL" id="PHJ14646.1"/>
    </source>
</evidence>
<dbReference type="RefSeq" id="XP_067916382.1">
    <property type="nucleotide sequence ID" value="XM_068071642.1"/>
</dbReference>
<name>A0A2C6KE85_9APIC</name>
<dbReference type="EMBL" id="MIGC01013200">
    <property type="protein sequence ID" value="PHJ14646.1"/>
    <property type="molecule type" value="Genomic_DNA"/>
</dbReference>
<dbReference type="AlphaFoldDB" id="A0A2C6KE85"/>
<organism evidence="2 3">
    <name type="scientific">Cystoisospora suis</name>
    <dbReference type="NCBI Taxonomy" id="483139"/>
    <lineage>
        <taxon>Eukaryota</taxon>
        <taxon>Sar</taxon>
        <taxon>Alveolata</taxon>
        <taxon>Apicomplexa</taxon>
        <taxon>Conoidasida</taxon>
        <taxon>Coccidia</taxon>
        <taxon>Eucoccidiorida</taxon>
        <taxon>Eimeriorina</taxon>
        <taxon>Sarcocystidae</taxon>
        <taxon>Cystoisospora</taxon>
    </lineage>
</organism>
<gene>
    <name evidence="2" type="ORF">CSUI_011544</name>
</gene>
<keyword evidence="3" id="KW-1185">Reference proteome</keyword>
<feature type="non-terminal residue" evidence="2">
    <location>
        <position position="65"/>
    </location>
</feature>
<evidence type="ECO:0000256" key="1">
    <source>
        <dbReference type="SAM" id="MobiDB-lite"/>
    </source>
</evidence>
<dbReference type="GeneID" id="94434853"/>
<feature type="compositionally biased region" description="Low complexity" evidence="1">
    <location>
        <begin position="1"/>
        <end position="14"/>
    </location>
</feature>
<reference evidence="2 3" key="1">
    <citation type="journal article" date="2017" name="Int. J. Parasitol.">
        <title>The genome of the protozoan parasite Cystoisospora suis and a reverse vaccinology approach to identify vaccine candidates.</title>
        <authorList>
            <person name="Palmieri N."/>
            <person name="Shrestha A."/>
            <person name="Ruttkowski B."/>
            <person name="Beck T."/>
            <person name="Vogl C."/>
            <person name="Tomley F."/>
            <person name="Blake D.P."/>
            <person name="Joachim A."/>
        </authorList>
    </citation>
    <scope>NUCLEOTIDE SEQUENCE [LARGE SCALE GENOMIC DNA]</scope>
    <source>
        <strain evidence="2 3">Wien I</strain>
    </source>
</reference>
<sequence length="65" mass="7618">SSSSSHPSIQQLLSEPPPREASESLEEENQRLRSFIHSLQSRLLEVEKSYFARRSMQSRYLQQIK</sequence>